<reference evidence="2 3" key="1">
    <citation type="journal article" date="2018" name="Nat. Ecol. Evol.">
        <title>Pezizomycetes genomes reveal the molecular basis of ectomycorrhizal truffle lifestyle.</title>
        <authorList>
            <person name="Murat C."/>
            <person name="Payen T."/>
            <person name="Noel B."/>
            <person name="Kuo A."/>
            <person name="Morin E."/>
            <person name="Chen J."/>
            <person name="Kohler A."/>
            <person name="Krizsan K."/>
            <person name="Balestrini R."/>
            <person name="Da Silva C."/>
            <person name="Montanini B."/>
            <person name="Hainaut M."/>
            <person name="Levati E."/>
            <person name="Barry K.W."/>
            <person name="Belfiori B."/>
            <person name="Cichocki N."/>
            <person name="Clum A."/>
            <person name="Dockter R.B."/>
            <person name="Fauchery L."/>
            <person name="Guy J."/>
            <person name="Iotti M."/>
            <person name="Le Tacon F."/>
            <person name="Lindquist E.A."/>
            <person name="Lipzen A."/>
            <person name="Malagnac F."/>
            <person name="Mello A."/>
            <person name="Molinier V."/>
            <person name="Miyauchi S."/>
            <person name="Poulain J."/>
            <person name="Riccioni C."/>
            <person name="Rubini A."/>
            <person name="Sitrit Y."/>
            <person name="Splivallo R."/>
            <person name="Traeger S."/>
            <person name="Wang M."/>
            <person name="Zifcakova L."/>
            <person name="Wipf D."/>
            <person name="Zambonelli A."/>
            <person name="Paolocci F."/>
            <person name="Nowrousian M."/>
            <person name="Ottonello S."/>
            <person name="Baldrian P."/>
            <person name="Spatafora J.W."/>
            <person name="Henrissat B."/>
            <person name="Nagy L.G."/>
            <person name="Aury J.M."/>
            <person name="Wincker P."/>
            <person name="Grigoriev I.V."/>
            <person name="Bonfante P."/>
            <person name="Martin F.M."/>
        </authorList>
    </citation>
    <scope>NUCLEOTIDE SEQUENCE [LARGE SCALE GENOMIC DNA]</scope>
    <source>
        <strain evidence="2 3">ATCC MYA-4762</strain>
    </source>
</reference>
<dbReference type="Proteomes" id="UP000267821">
    <property type="component" value="Unassembled WGS sequence"/>
</dbReference>
<feature type="compositionally biased region" description="Basic residues" evidence="1">
    <location>
        <begin position="51"/>
        <end position="60"/>
    </location>
</feature>
<feature type="compositionally biased region" description="Basic and acidic residues" evidence="1">
    <location>
        <begin position="68"/>
        <end position="78"/>
    </location>
</feature>
<evidence type="ECO:0000313" key="3">
    <source>
        <dbReference type="Proteomes" id="UP000267821"/>
    </source>
</evidence>
<gene>
    <name evidence="2" type="ORF">L211DRAFT_850181</name>
</gene>
<feature type="compositionally biased region" description="Polar residues" evidence="1">
    <location>
        <begin position="1"/>
        <end position="14"/>
    </location>
</feature>
<dbReference type="OrthoDB" id="10506613at2759"/>
<evidence type="ECO:0000256" key="1">
    <source>
        <dbReference type="SAM" id="MobiDB-lite"/>
    </source>
</evidence>
<dbReference type="AlphaFoldDB" id="A0A3N4LND0"/>
<dbReference type="EMBL" id="ML121548">
    <property type="protein sequence ID" value="RPB23178.1"/>
    <property type="molecule type" value="Genomic_DNA"/>
</dbReference>
<feature type="region of interest" description="Disordered" evidence="1">
    <location>
        <begin position="1"/>
        <end position="140"/>
    </location>
</feature>
<accession>A0A3N4LND0</accession>
<evidence type="ECO:0000313" key="2">
    <source>
        <dbReference type="EMBL" id="RPB23178.1"/>
    </source>
</evidence>
<organism evidence="2 3">
    <name type="scientific">Terfezia boudieri ATCC MYA-4762</name>
    <dbReference type="NCBI Taxonomy" id="1051890"/>
    <lineage>
        <taxon>Eukaryota</taxon>
        <taxon>Fungi</taxon>
        <taxon>Dikarya</taxon>
        <taxon>Ascomycota</taxon>
        <taxon>Pezizomycotina</taxon>
        <taxon>Pezizomycetes</taxon>
        <taxon>Pezizales</taxon>
        <taxon>Pezizaceae</taxon>
        <taxon>Terfezia</taxon>
    </lineage>
</organism>
<dbReference type="InParanoid" id="A0A3N4LND0"/>
<protein>
    <recommendedName>
        <fullName evidence="4">Myb-like domain-containing protein</fullName>
    </recommendedName>
</protein>
<evidence type="ECO:0008006" key="4">
    <source>
        <dbReference type="Google" id="ProtNLM"/>
    </source>
</evidence>
<proteinExistence type="predicted"/>
<keyword evidence="3" id="KW-1185">Reference proteome</keyword>
<sequence>MSSIQGSTVPSPSGTMVIDIGPPATEEEPTEQPKQPEPQPSACGAPEASPKAKRRGRPARGKAQSSKPRNDGSNDGKKIKTQTPRKPPAKRAKKSNAATEDEPPADPTCALPSPRDSPKATPPKQAASRHAGRQHAGPYTREEVRALQNWVNNTIRDDWNTIAQEVGKATGVYRHIDSLRTFYGTVVLRQMYDAFPDKNGEHGTIVAVDVGIGDGGDGGGSGELGKVCGNCRAILIDGREDKDVKEEVALEDAEDWRPTAQLMQIETELAEEAIGN</sequence>
<name>A0A3N4LND0_9PEZI</name>